<dbReference type="GO" id="GO:0006099">
    <property type="term" value="P:tricarboxylic acid cycle"/>
    <property type="evidence" value="ECO:0007669"/>
    <property type="project" value="UniProtKB-KW"/>
</dbReference>
<evidence type="ECO:0000256" key="9">
    <source>
        <dbReference type="ARBA" id="ARBA00022723"/>
    </source>
</evidence>
<evidence type="ECO:0000256" key="11">
    <source>
        <dbReference type="ARBA" id="ARBA00022857"/>
    </source>
</evidence>
<evidence type="ECO:0000256" key="6">
    <source>
        <dbReference type="ARBA" id="ARBA00019562"/>
    </source>
</evidence>
<evidence type="ECO:0000256" key="13">
    <source>
        <dbReference type="ARBA" id="ARBA00023211"/>
    </source>
</evidence>
<evidence type="ECO:0000256" key="3">
    <source>
        <dbReference type="ARBA" id="ARBA00007769"/>
    </source>
</evidence>
<evidence type="ECO:0000256" key="17">
    <source>
        <dbReference type="ARBA" id="ARBA00031098"/>
    </source>
</evidence>
<evidence type="ECO:0000256" key="10">
    <source>
        <dbReference type="ARBA" id="ARBA00022842"/>
    </source>
</evidence>
<comment type="cofactor">
    <cofactor evidence="1">
        <name>Mn(2+)</name>
        <dbReference type="ChEBI" id="CHEBI:29035"/>
    </cofactor>
</comment>
<dbReference type="NCBIfam" id="TIGR02924">
    <property type="entry name" value="ICDH_alpha"/>
    <property type="match status" value="1"/>
</dbReference>
<dbReference type="InterPro" id="IPR014273">
    <property type="entry name" value="Isocitrate_DH_bac-typ"/>
</dbReference>
<keyword evidence="8" id="KW-0816">Tricarboxylic acid cycle</keyword>
<evidence type="ECO:0000256" key="12">
    <source>
        <dbReference type="ARBA" id="ARBA00023002"/>
    </source>
</evidence>
<evidence type="ECO:0000256" key="2">
    <source>
        <dbReference type="ARBA" id="ARBA00001946"/>
    </source>
</evidence>
<keyword evidence="11" id="KW-0521">NADP</keyword>
<evidence type="ECO:0000256" key="4">
    <source>
        <dbReference type="ARBA" id="ARBA00011738"/>
    </source>
</evidence>
<dbReference type="FunFam" id="3.40.718.10:FF:000020">
    <property type="entry name" value="Isocitrate dehydrogenase"/>
    <property type="match status" value="1"/>
</dbReference>
<dbReference type="GO" id="GO:0004450">
    <property type="term" value="F:isocitrate dehydrogenase (NADP+) activity"/>
    <property type="evidence" value="ECO:0007669"/>
    <property type="project" value="UniProtKB-EC"/>
</dbReference>
<evidence type="ECO:0000256" key="18">
    <source>
        <dbReference type="ARBA" id="ARBA00046127"/>
    </source>
</evidence>
<evidence type="ECO:0000259" key="19">
    <source>
        <dbReference type="SMART" id="SM01329"/>
    </source>
</evidence>
<protein>
    <recommendedName>
        <fullName evidence="6">Isocitrate dehydrogenase [NADP]</fullName>
        <ecNumber evidence="5">1.1.1.42</ecNumber>
    </recommendedName>
    <alternativeName>
        <fullName evidence="15">IDP</fullName>
    </alternativeName>
    <alternativeName>
        <fullName evidence="16">NADP(+)-specific ICDH</fullName>
    </alternativeName>
    <alternativeName>
        <fullName evidence="17">Oxalosuccinate decarboxylase</fullName>
    </alternativeName>
</protein>
<keyword evidence="9" id="KW-0479">Metal-binding</keyword>
<proteinExistence type="inferred from homology"/>
<dbReference type="GO" id="GO:0000287">
    <property type="term" value="F:magnesium ion binding"/>
    <property type="evidence" value="ECO:0007669"/>
    <property type="project" value="InterPro"/>
</dbReference>
<dbReference type="AlphaFoldDB" id="A0A5B8XDX5"/>
<dbReference type="Pfam" id="PF00180">
    <property type="entry name" value="Iso_dh"/>
    <property type="match status" value="1"/>
</dbReference>
<keyword evidence="10" id="KW-0460">Magnesium</keyword>
<dbReference type="OrthoDB" id="9767905at2"/>
<dbReference type="Proteomes" id="UP000321934">
    <property type="component" value="Chromosome"/>
</dbReference>
<evidence type="ECO:0000256" key="5">
    <source>
        <dbReference type="ARBA" id="ARBA00013013"/>
    </source>
</evidence>
<sequence length="502" mass="55540">MEYINNTKEKNDWPTISVAKGDGIGPEIMDVAIDVLKNSGARVKFEFVEVGEQFYQKGYESGISDEAWETILRNKVLFKGPITTPQGGGYKSINVTLRKTLGLFANVRPCISYYPFIETKFKDIDLVIIRENEEDLYAGVEYRATHNCFHAMKVITRKGCEKIIRYAFEYAVKNKRKHVTCMTKDNIMKGCDGLFHKTFDEIAKEYPQISTDHYIIDIGCARVAAKPEIFDVIVTLNLYGDIISDIAAELTGSVGLAGSSNIGERYAMFEAIHGSAPTITGQGIANPSAVINAAVLMLSHLGQGDVAKKISDALLYTIESGVHTHDIYKEGVSKQKVSTAEFGKAVVSNLGKQPATLKSSDYANFEFDARPDEIMLGTAEPLKYDGTRDTEEKTLVGVDVFIALQANADETGKMIENALKSSDFKLKLVSCRGIKVYPSVIAKYTTSDHFRVRIIHKTSEFMVNNDIIEVLKILNDAKIEVAQTSNLYNFDGKAGYAKAQGE</sequence>
<dbReference type="InterPro" id="IPR024084">
    <property type="entry name" value="IsoPropMal-DH-like_dom"/>
</dbReference>
<accession>A0A5B8XDX5</accession>
<dbReference type="Gene3D" id="3.40.718.10">
    <property type="entry name" value="Isopropylmalate Dehydrogenase"/>
    <property type="match status" value="1"/>
</dbReference>
<dbReference type="GO" id="GO:0051287">
    <property type="term" value="F:NAD binding"/>
    <property type="evidence" value="ECO:0007669"/>
    <property type="project" value="InterPro"/>
</dbReference>
<comment type="function">
    <text evidence="18">Catalyzes the oxidative decarboxylation of isocitrate to 2-oxoglutarate and carbon dioxide with the concomitant reduction of NADP(+).</text>
</comment>
<dbReference type="InterPro" id="IPR040978">
    <property type="entry name" value="Isocitrate_DH_TT1725_C"/>
</dbReference>
<evidence type="ECO:0000256" key="14">
    <source>
        <dbReference type="ARBA" id="ARBA00023554"/>
    </source>
</evidence>
<dbReference type="PANTHER" id="PTHR11835:SF43">
    <property type="entry name" value="ISOPROPYLMALATE DEHYDROGENASE-LIKE DOMAIN-CONTAINING PROTEIN"/>
    <property type="match status" value="1"/>
</dbReference>
<dbReference type="EC" id="1.1.1.42" evidence="5"/>
<dbReference type="SMART" id="SM01329">
    <property type="entry name" value="Iso_dh"/>
    <property type="match status" value="1"/>
</dbReference>
<dbReference type="NCBIfam" id="NF006673">
    <property type="entry name" value="PRK09222.1"/>
    <property type="match status" value="1"/>
</dbReference>
<dbReference type="GO" id="GO:0006097">
    <property type="term" value="P:glyoxylate cycle"/>
    <property type="evidence" value="ECO:0007669"/>
    <property type="project" value="UniProtKB-KW"/>
</dbReference>
<dbReference type="GO" id="GO:0006102">
    <property type="term" value="P:isocitrate metabolic process"/>
    <property type="evidence" value="ECO:0007669"/>
    <property type="project" value="TreeGrafter"/>
</dbReference>
<evidence type="ECO:0000256" key="8">
    <source>
        <dbReference type="ARBA" id="ARBA00022532"/>
    </source>
</evidence>
<comment type="subunit">
    <text evidence="4">Homodimer.</text>
</comment>
<gene>
    <name evidence="20" type="ORF">Deia_00671</name>
</gene>
<dbReference type="EMBL" id="CP029077">
    <property type="protein sequence ID" value="QED23463.1"/>
    <property type="molecule type" value="Genomic_DNA"/>
</dbReference>
<dbReference type="InterPro" id="IPR019818">
    <property type="entry name" value="IsoCit/isopropylmalate_DH_CS"/>
</dbReference>
<evidence type="ECO:0000256" key="1">
    <source>
        <dbReference type="ARBA" id="ARBA00001936"/>
    </source>
</evidence>
<comment type="cofactor">
    <cofactor evidence="2">
        <name>Mg(2+)</name>
        <dbReference type="ChEBI" id="CHEBI:18420"/>
    </cofactor>
</comment>
<evidence type="ECO:0000313" key="20">
    <source>
        <dbReference type="EMBL" id="QED23463.1"/>
    </source>
</evidence>
<evidence type="ECO:0000256" key="7">
    <source>
        <dbReference type="ARBA" id="ARBA00022435"/>
    </source>
</evidence>
<dbReference type="PROSITE" id="PS00470">
    <property type="entry name" value="IDH_IMDH"/>
    <property type="match status" value="1"/>
</dbReference>
<evidence type="ECO:0000313" key="21">
    <source>
        <dbReference type="Proteomes" id="UP000321934"/>
    </source>
</evidence>
<evidence type="ECO:0000256" key="16">
    <source>
        <dbReference type="ARBA" id="ARBA00029990"/>
    </source>
</evidence>
<dbReference type="RefSeq" id="WP_146820733.1">
    <property type="nucleotide sequence ID" value="NZ_CP029077.1"/>
</dbReference>
<dbReference type="Pfam" id="PF18324">
    <property type="entry name" value="Isocitrate_DH_C_bact"/>
    <property type="match status" value="1"/>
</dbReference>
<comment type="catalytic activity">
    <reaction evidence="14">
        <text>D-threo-isocitrate + NADP(+) = 2-oxoglutarate + CO2 + NADPH</text>
        <dbReference type="Rhea" id="RHEA:19629"/>
        <dbReference type="ChEBI" id="CHEBI:15562"/>
        <dbReference type="ChEBI" id="CHEBI:16526"/>
        <dbReference type="ChEBI" id="CHEBI:16810"/>
        <dbReference type="ChEBI" id="CHEBI:57783"/>
        <dbReference type="ChEBI" id="CHEBI:58349"/>
        <dbReference type="EC" id="1.1.1.42"/>
    </reaction>
</comment>
<feature type="domain" description="Isopropylmalate dehydrogenase-like" evidence="19">
    <location>
        <begin position="15"/>
        <end position="346"/>
    </location>
</feature>
<keyword evidence="12" id="KW-0560">Oxidoreductase</keyword>
<name>A0A5B8XDX5_9RICK</name>
<evidence type="ECO:0000256" key="15">
    <source>
        <dbReference type="ARBA" id="ARBA00029765"/>
    </source>
</evidence>
<keyword evidence="13" id="KW-0464">Manganese</keyword>
<comment type="similarity">
    <text evidence="3">Belongs to the isocitrate and isopropylmalate dehydrogenases family.</text>
</comment>
<dbReference type="PANTHER" id="PTHR11835">
    <property type="entry name" value="DECARBOXYLATING DEHYDROGENASES-ISOCITRATE, ISOPROPYLMALATE, TARTRATE"/>
    <property type="match status" value="1"/>
</dbReference>
<keyword evidence="7" id="KW-0329">Glyoxylate bypass</keyword>
<dbReference type="InterPro" id="IPR046997">
    <property type="entry name" value="Isocitrate_DH_TT1725_C_sf"/>
</dbReference>
<organism evidence="20 21">
    <name type="scientific">Candidatus Deianiraea vastatrix</name>
    <dbReference type="NCBI Taxonomy" id="2163644"/>
    <lineage>
        <taxon>Bacteria</taxon>
        <taxon>Pseudomonadati</taxon>
        <taxon>Pseudomonadota</taxon>
        <taxon>Alphaproteobacteria</taxon>
        <taxon>Rickettsiales</taxon>
        <taxon>Candidatus Deianiraeaceae</taxon>
        <taxon>Candidatus Deianiraea</taxon>
    </lineage>
</organism>
<keyword evidence="21" id="KW-1185">Reference proteome</keyword>
<dbReference type="SUPFAM" id="SSF53659">
    <property type="entry name" value="Isocitrate/Isopropylmalate dehydrogenase-like"/>
    <property type="match status" value="1"/>
</dbReference>
<dbReference type="GO" id="GO:0004449">
    <property type="term" value="F:isocitrate dehydrogenase (NAD+) activity"/>
    <property type="evidence" value="ECO:0007669"/>
    <property type="project" value="TreeGrafter"/>
</dbReference>
<dbReference type="Gene3D" id="3.30.70.1570">
    <property type="match status" value="1"/>
</dbReference>
<reference evidence="20 21" key="1">
    <citation type="journal article" date="2019" name="ISME J.">
        <title>Deianiraea, an extracellular bacterium associated with the ciliate Paramecium, suggests an alternative scenario for the evolution of Rickettsiales.</title>
        <authorList>
            <person name="Castelli M."/>
            <person name="Sabaneyeva E."/>
            <person name="Lanzoni O."/>
            <person name="Lebedeva N."/>
            <person name="Floriano A.M."/>
            <person name="Gaiarsa S."/>
            <person name="Benken K."/>
            <person name="Modeo L."/>
            <person name="Bandi C."/>
            <person name="Potekhin A."/>
            <person name="Sassera D."/>
            <person name="Petroni G."/>
        </authorList>
    </citation>
    <scope>NUCLEOTIDE SEQUENCE [LARGE SCALE GENOMIC DNA]</scope>
    <source>
        <strain evidence="20">CyL4-1</strain>
    </source>
</reference>